<dbReference type="EMBL" id="UNSH01000043">
    <property type="protein sequence ID" value="SZF02556.1"/>
    <property type="molecule type" value="Genomic_DNA"/>
</dbReference>
<evidence type="ECO:0000313" key="1">
    <source>
        <dbReference type="EMBL" id="SZF02556.1"/>
    </source>
</evidence>
<gene>
    <name evidence="1" type="ORF">BLGHR1_13338</name>
</gene>
<sequence>MTSRGAHLLKEIEAGTIPLSEILSALRASFGKCEESLTLPAGLWRLVTANSHPALLAIKSTPNSAASLALLHHILAYQLSVCNEAVALVDYTGRFLVAHLRNSCGPEDLRHLHVFQPTTHISNITEAVKQWMLYGKHESHDKKWISTIIIGGAEVKDWLGMGRITITVGWKGWLNVVKEKKAYAEGVSLQEAWDTKSVNESNIWRAWCEEGEYRWQQ</sequence>
<organism evidence="1 2">
    <name type="scientific">Blumeria hordei</name>
    <name type="common">Barley powdery mildew</name>
    <name type="synonym">Blumeria graminis f. sp. hordei</name>
    <dbReference type="NCBI Taxonomy" id="2867405"/>
    <lineage>
        <taxon>Eukaryota</taxon>
        <taxon>Fungi</taxon>
        <taxon>Dikarya</taxon>
        <taxon>Ascomycota</taxon>
        <taxon>Pezizomycotina</taxon>
        <taxon>Leotiomycetes</taxon>
        <taxon>Erysiphales</taxon>
        <taxon>Erysiphaceae</taxon>
        <taxon>Blumeria</taxon>
    </lineage>
</organism>
<dbReference type="Proteomes" id="UP000275772">
    <property type="component" value="Unassembled WGS sequence"/>
</dbReference>
<evidence type="ECO:0000313" key="2">
    <source>
        <dbReference type="Proteomes" id="UP000275772"/>
    </source>
</evidence>
<dbReference type="VEuPathDB" id="FungiDB:BLGHR1_13338"/>
<reference evidence="1 2" key="1">
    <citation type="submission" date="2017-11" db="EMBL/GenBank/DDBJ databases">
        <authorList>
            <person name="Kracher B."/>
        </authorList>
    </citation>
    <scope>NUCLEOTIDE SEQUENCE [LARGE SCALE GENOMIC DNA]</scope>
    <source>
        <strain evidence="1 2">RACE1</strain>
    </source>
</reference>
<name>A0A383US07_BLUHO</name>
<protein>
    <submittedName>
        <fullName evidence="1">Uncharacterized protein</fullName>
    </submittedName>
</protein>
<accession>A0A383US07</accession>
<proteinExistence type="predicted"/>
<dbReference type="AlphaFoldDB" id="A0A383US07"/>